<evidence type="ECO:0000313" key="4">
    <source>
        <dbReference type="Proteomes" id="UP000030765"/>
    </source>
</evidence>
<dbReference type="EMBL" id="ATLV01016151">
    <property type="status" value="NOT_ANNOTATED_CDS"/>
    <property type="molecule type" value="Genomic_DNA"/>
</dbReference>
<feature type="region of interest" description="Disordered" evidence="1">
    <location>
        <begin position="1"/>
        <end position="23"/>
    </location>
</feature>
<accession>A0A084VT10</accession>
<reference evidence="2 4" key="1">
    <citation type="journal article" date="2014" name="BMC Genomics">
        <title>Genome sequence of Anopheles sinensis provides insight into genetics basis of mosquito competence for malaria parasites.</title>
        <authorList>
            <person name="Zhou D."/>
            <person name="Zhang D."/>
            <person name="Ding G."/>
            <person name="Shi L."/>
            <person name="Hou Q."/>
            <person name="Ye Y."/>
            <person name="Xu Y."/>
            <person name="Zhou H."/>
            <person name="Xiong C."/>
            <person name="Li S."/>
            <person name="Yu J."/>
            <person name="Hong S."/>
            <person name="Yu X."/>
            <person name="Zou P."/>
            <person name="Chen C."/>
            <person name="Chang X."/>
            <person name="Wang W."/>
            <person name="Lv Y."/>
            <person name="Sun Y."/>
            <person name="Ma L."/>
            <person name="Shen B."/>
            <person name="Zhu C."/>
        </authorList>
    </citation>
    <scope>NUCLEOTIDE SEQUENCE [LARGE SCALE GENOMIC DNA]</scope>
</reference>
<sequence>MGSVPNTRTKANESQPPGHPPGTLLEALRLYHVIFHGTSGCSELAVVRKAGKIGDKSCARKRRLQRRQTIIKGFRWERVADGMGSLLKGKRLPSHGVFPTSNATGSYLISTGTSSKQRHPSKTNGCRAFASRKQYFKIPRD</sequence>
<protein>
    <submittedName>
        <fullName evidence="2 3">Conidial pigment polyketide synthase PksP/Alb1</fullName>
    </submittedName>
</protein>
<dbReference type="VEuPathDB" id="VectorBase:ASIC008562"/>
<dbReference type="Proteomes" id="UP000030765">
    <property type="component" value="Unassembled WGS sequence"/>
</dbReference>
<organism evidence="2">
    <name type="scientific">Anopheles sinensis</name>
    <name type="common">Mosquito</name>
    <dbReference type="NCBI Taxonomy" id="74873"/>
    <lineage>
        <taxon>Eukaryota</taxon>
        <taxon>Metazoa</taxon>
        <taxon>Ecdysozoa</taxon>
        <taxon>Arthropoda</taxon>
        <taxon>Hexapoda</taxon>
        <taxon>Insecta</taxon>
        <taxon>Pterygota</taxon>
        <taxon>Neoptera</taxon>
        <taxon>Endopterygota</taxon>
        <taxon>Diptera</taxon>
        <taxon>Nematocera</taxon>
        <taxon>Culicoidea</taxon>
        <taxon>Culicidae</taxon>
        <taxon>Anophelinae</taxon>
        <taxon>Anopheles</taxon>
    </lineage>
</organism>
<evidence type="ECO:0000313" key="3">
    <source>
        <dbReference type="EnsemblMetazoa" id="ASIC008562-PA"/>
    </source>
</evidence>
<dbReference type="AlphaFoldDB" id="A0A084VT10"/>
<feature type="compositionally biased region" description="Polar residues" evidence="1">
    <location>
        <begin position="1"/>
        <end position="15"/>
    </location>
</feature>
<dbReference type="EnsemblMetazoa" id="ASIC008562-RA">
    <property type="protein sequence ID" value="ASIC008562-PA"/>
    <property type="gene ID" value="ASIC008562"/>
</dbReference>
<reference evidence="3" key="2">
    <citation type="submission" date="2020-05" db="UniProtKB">
        <authorList>
            <consortium name="EnsemblMetazoa"/>
        </authorList>
    </citation>
    <scope>IDENTIFICATION</scope>
</reference>
<evidence type="ECO:0000256" key="1">
    <source>
        <dbReference type="SAM" id="MobiDB-lite"/>
    </source>
</evidence>
<gene>
    <name evidence="2" type="ORF">ZHAS_00008562</name>
</gene>
<evidence type="ECO:0000313" key="2">
    <source>
        <dbReference type="EMBL" id="KFB41104.1"/>
    </source>
</evidence>
<proteinExistence type="predicted"/>
<keyword evidence="4" id="KW-1185">Reference proteome</keyword>
<name>A0A084VT10_ANOSI</name>
<dbReference type="EMBL" id="KE525057">
    <property type="protein sequence ID" value="KFB41104.1"/>
    <property type="molecule type" value="Genomic_DNA"/>
</dbReference>